<dbReference type="Pfam" id="PF00903">
    <property type="entry name" value="Glyoxalase"/>
    <property type="match status" value="1"/>
</dbReference>
<evidence type="ECO:0000313" key="2">
    <source>
        <dbReference type="EMBL" id="WNC73651.1"/>
    </source>
</evidence>
<evidence type="ECO:0000259" key="1">
    <source>
        <dbReference type="PROSITE" id="PS51819"/>
    </source>
</evidence>
<gene>
    <name evidence="2" type="ORF">RGQ13_06570</name>
</gene>
<sequence length="158" mass="17787">MAITLTHIALHVKDLDACVAFYQKYADLKIVRDRRPNGPDGKRIVWLAEEGREETFILIILPEGPGRNQQDNDFSHLGFALETKDDVDDIALRAINEGILAWPCKQEPFPVGYYCGIKDPDGNFVEFSYGQPLGPGAEKSNPDSLPVNTLWDHIYKDD</sequence>
<dbReference type="InterPro" id="IPR052393">
    <property type="entry name" value="Cadmium-induced_rsp"/>
</dbReference>
<dbReference type="CDD" id="cd06587">
    <property type="entry name" value="VOC"/>
    <property type="match status" value="1"/>
</dbReference>
<dbReference type="Gene3D" id="3.10.180.10">
    <property type="entry name" value="2,3-Dihydroxybiphenyl 1,2-Dioxygenase, domain 1"/>
    <property type="match status" value="1"/>
</dbReference>
<proteinExistence type="predicted"/>
<dbReference type="PROSITE" id="PS51819">
    <property type="entry name" value="VOC"/>
    <property type="match status" value="1"/>
</dbReference>
<dbReference type="Proteomes" id="UP001258994">
    <property type="component" value="Chromosome"/>
</dbReference>
<dbReference type="InterPro" id="IPR029068">
    <property type="entry name" value="Glyas_Bleomycin-R_OHBP_Dase"/>
</dbReference>
<keyword evidence="3" id="KW-1185">Reference proteome</keyword>
<reference evidence="3" key="1">
    <citation type="submission" date="2023-09" db="EMBL/GenBank/DDBJ databases">
        <authorList>
            <person name="Li S."/>
            <person name="Li X."/>
            <person name="Zhang C."/>
            <person name="Zhao Z."/>
        </authorList>
    </citation>
    <scope>NUCLEOTIDE SEQUENCE [LARGE SCALE GENOMIC DNA]</scope>
    <source>
        <strain evidence="3">SQ149</strain>
    </source>
</reference>
<dbReference type="EMBL" id="CP134145">
    <property type="protein sequence ID" value="WNC73651.1"/>
    <property type="molecule type" value="Genomic_DNA"/>
</dbReference>
<dbReference type="SUPFAM" id="SSF54593">
    <property type="entry name" value="Glyoxalase/Bleomycin resistance protein/Dihydroxybiphenyl dioxygenase"/>
    <property type="match status" value="1"/>
</dbReference>
<name>A0ABY9TXX4_9GAMM</name>
<dbReference type="PANTHER" id="PTHR41294:SF1">
    <property type="entry name" value="CADMIUM-INDUCED PROTEIN CADI"/>
    <property type="match status" value="1"/>
</dbReference>
<dbReference type="InterPro" id="IPR037523">
    <property type="entry name" value="VOC_core"/>
</dbReference>
<dbReference type="InterPro" id="IPR004360">
    <property type="entry name" value="Glyas_Fos-R_dOase_dom"/>
</dbReference>
<dbReference type="RefSeq" id="WP_348392762.1">
    <property type="nucleotide sequence ID" value="NZ_CP134145.1"/>
</dbReference>
<dbReference type="PANTHER" id="PTHR41294">
    <property type="entry name" value="CADMIUM-INDUCED PROTEIN CADI"/>
    <property type="match status" value="1"/>
</dbReference>
<protein>
    <submittedName>
        <fullName evidence="2">VOC family protein</fullName>
    </submittedName>
</protein>
<organism evidence="2 3">
    <name type="scientific">Thalassotalea psychrophila</name>
    <dbReference type="NCBI Taxonomy" id="3065647"/>
    <lineage>
        <taxon>Bacteria</taxon>
        <taxon>Pseudomonadati</taxon>
        <taxon>Pseudomonadota</taxon>
        <taxon>Gammaproteobacteria</taxon>
        <taxon>Alteromonadales</taxon>
        <taxon>Colwelliaceae</taxon>
        <taxon>Thalassotalea</taxon>
    </lineage>
</organism>
<evidence type="ECO:0000313" key="3">
    <source>
        <dbReference type="Proteomes" id="UP001258994"/>
    </source>
</evidence>
<feature type="domain" description="VOC" evidence="1">
    <location>
        <begin position="4"/>
        <end position="130"/>
    </location>
</feature>
<accession>A0ABY9TXX4</accession>